<evidence type="ECO:0000256" key="3">
    <source>
        <dbReference type="ARBA" id="ARBA00023235"/>
    </source>
</evidence>
<dbReference type="PANTHER" id="PTHR11071:SF561">
    <property type="entry name" value="PEPTIDYL-PROLYL CIS-TRANS ISOMERASE D-RELATED"/>
    <property type="match status" value="1"/>
</dbReference>
<organism evidence="7 8">
    <name type="scientific">Tremella mesenterica</name>
    <name type="common">Jelly fungus</name>
    <dbReference type="NCBI Taxonomy" id="5217"/>
    <lineage>
        <taxon>Eukaryota</taxon>
        <taxon>Fungi</taxon>
        <taxon>Dikarya</taxon>
        <taxon>Basidiomycota</taxon>
        <taxon>Agaricomycotina</taxon>
        <taxon>Tremellomycetes</taxon>
        <taxon>Tremellales</taxon>
        <taxon>Tremellaceae</taxon>
        <taxon>Tremella</taxon>
    </lineage>
</organism>
<comment type="similarity">
    <text evidence="4">Belongs to the cyclophilin-type PPIase family.</text>
</comment>
<dbReference type="PROSITE" id="PS00170">
    <property type="entry name" value="CSA_PPIASE_1"/>
    <property type="match status" value="1"/>
</dbReference>
<dbReference type="InterPro" id="IPR002130">
    <property type="entry name" value="Cyclophilin-type_PPIase_dom"/>
</dbReference>
<dbReference type="GO" id="GO:0003755">
    <property type="term" value="F:peptidyl-prolyl cis-trans isomerase activity"/>
    <property type="evidence" value="ECO:0007669"/>
    <property type="project" value="UniProtKB-UniRule"/>
</dbReference>
<keyword evidence="8" id="KW-1185">Reference proteome</keyword>
<dbReference type="SUPFAM" id="SSF50891">
    <property type="entry name" value="Cyclophilin-like"/>
    <property type="match status" value="1"/>
</dbReference>
<dbReference type="AlphaFoldDB" id="A0A4Q1BHB4"/>
<feature type="region of interest" description="Disordered" evidence="5">
    <location>
        <begin position="1"/>
        <end position="50"/>
    </location>
</feature>
<dbReference type="PROSITE" id="PS50072">
    <property type="entry name" value="CSA_PPIASE_2"/>
    <property type="match status" value="1"/>
</dbReference>
<evidence type="ECO:0000256" key="5">
    <source>
        <dbReference type="SAM" id="MobiDB-lite"/>
    </source>
</evidence>
<dbReference type="GO" id="GO:0006457">
    <property type="term" value="P:protein folding"/>
    <property type="evidence" value="ECO:0007669"/>
    <property type="project" value="InterPro"/>
</dbReference>
<dbReference type="InterPro" id="IPR029000">
    <property type="entry name" value="Cyclophilin-like_dom_sf"/>
</dbReference>
<dbReference type="GO" id="GO:0005737">
    <property type="term" value="C:cytoplasm"/>
    <property type="evidence" value="ECO:0007669"/>
    <property type="project" value="TreeGrafter"/>
</dbReference>
<evidence type="ECO:0000256" key="4">
    <source>
        <dbReference type="RuleBase" id="RU363019"/>
    </source>
</evidence>
<dbReference type="GO" id="GO:0016018">
    <property type="term" value="F:cyclosporin A binding"/>
    <property type="evidence" value="ECO:0007669"/>
    <property type="project" value="TreeGrafter"/>
</dbReference>
<dbReference type="STRING" id="5217.A0A4Q1BHB4"/>
<comment type="function">
    <text evidence="4">PPIases accelerate the folding of proteins. It catalyzes the cis-trans isomerization of proline imidic peptide bonds in oligopeptides.</text>
</comment>
<comment type="caution">
    <text evidence="7">The sequence shown here is derived from an EMBL/GenBank/DDBJ whole genome shotgun (WGS) entry which is preliminary data.</text>
</comment>
<dbReference type="EMBL" id="SDIL01000081">
    <property type="protein sequence ID" value="RXK36988.1"/>
    <property type="molecule type" value="Genomic_DNA"/>
</dbReference>
<dbReference type="Gene3D" id="2.40.100.10">
    <property type="entry name" value="Cyclophilin-like"/>
    <property type="match status" value="1"/>
</dbReference>
<dbReference type="InParanoid" id="A0A4Q1BHB4"/>
<dbReference type="InterPro" id="IPR020892">
    <property type="entry name" value="Cyclophilin-type_PPIase_CS"/>
</dbReference>
<proteinExistence type="inferred from homology"/>
<reference evidence="7 8" key="1">
    <citation type="submission" date="2016-06" db="EMBL/GenBank/DDBJ databases">
        <title>Evolution of pathogenesis and genome organization in the Tremellales.</title>
        <authorList>
            <person name="Cuomo C."/>
            <person name="Litvintseva A."/>
            <person name="Heitman J."/>
            <person name="Chen Y."/>
            <person name="Sun S."/>
            <person name="Springer D."/>
            <person name="Dromer F."/>
            <person name="Young S."/>
            <person name="Zeng Q."/>
            <person name="Chapman S."/>
            <person name="Gujja S."/>
            <person name="Saif S."/>
            <person name="Birren B."/>
        </authorList>
    </citation>
    <scope>NUCLEOTIDE SEQUENCE [LARGE SCALE GENOMIC DNA]</scope>
    <source>
        <strain evidence="7 8">ATCC 28783</strain>
    </source>
</reference>
<dbReference type="EC" id="5.2.1.8" evidence="4"/>
<sequence length="221" mass="24360">MAVDNKNKDEQVKNDKKDGAKVKQDDKKDGNKGKQDDKGKDGDKDKDTEEKPNCFLEVVVGTDKPQRIEIKLYDDVAPKTSNNFRGLCTGKTPEGKELPKGFGYQGTKFHRIIPGFMVQGGDFEKHDGTGGVSIYGSKYSDEKPKKLHDKVGLLSMANSAPHTMGSQFFITTVEKCEWLDGEHVVFGEVVNGMDVVKAIEKCGHRTGKPTKKCFIQACGTV</sequence>
<dbReference type="PANTHER" id="PTHR11071">
    <property type="entry name" value="PEPTIDYL-PROLYL CIS-TRANS ISOMERASE"/>
    <property type="match status" value="1"/>
</dbReference>
<evidence type="ECO:0000256" key="2">
    <source>
        <dbReference type="ARBA" id="ARBA00023110"/>
    </source>
</evidence>
<name>A0A4Q1BHB4_TREME</name>
<evidence type="ECO:0000313" key="7">
    <source>
        <dbReference type="EMBL" id="RXK36988.1"/>
    </source>
</evidence>
<evidence type="ECO:0000313" key="8">
    <source>
        <dbReference type="Proteomes" id="UP000289152"/>
    </source>
</evidence>
<gene>
    <name evidence="7" type="ORF">M231_05752</name>
</gene>
<dbReference type="FunFam" id="2.40.100.10:FF:000025">
    <property type="entry name" value="Peptidyl-prolyl cis-trans isomerase CYP19-2"/>
    <property type="match status" value="1"/>
</dbReference>
<accession>A0A4Q1BHB4</accession>
<dbReference type="VEuPathDB" id="FungiDB:TREMEDRAFT_58382"/>
<comment type="catalytic activity">
    <reaction evidence="1 4">
        <text>[protein]-peptidylproline (omega=180) = [protein]-peptidylproline (omega=0)</text>
        <dbReference type="Rhea" id="RHEA:16237"/>
        <dbReference type="Rhea" id="RHEA-COMP:10747"/>
        <dbReference type="Rhea" id="RHEA-COMP:10748"/>
        <dbReference type="ChEBI" id="CHEBI:83833"/>
        <dbReference type="ChEBI" id="CHEBI:83834"/>
        <dbReference type="EC" id="5.2.1.8"/>
    </reaction>
</comment>
<dbReference type="PRINTS" id="PR00153">
    <property type="entry name" value="CSAPPISMRASE"/>
</dbReference>
<evidence type="ECO:0000256" key="1">
    <source>
        <dbReference type="ARBA" id="ARBA00000971"/>
    </source>
</evidence>
<evidence type="ECO:0000259" key="6">
    <source>
        <dbReference type="PROSITE" id="PS50072"/>
    </source>
</evidence>
<dbReference type="OrthoDB" id="193499at2759"/>
<keyword evidence="2 4" id="KW-0697">Rotamase</keyword>
<dbReference type="Pfam" id="PF00160">
    <property type="entry name" value="Pro_isomerase"/>
    <property type="match status" value="1"/>
</dbReference>
<feature type="domain" description="PPIase cyclophilin-type" evidence="6">
    <location>
        <begin position="55"/>
        <end position="220"/>
    </location>
</feature>
<dbReference type="Proteomes" id="UP000289152">
    <property type="component" value="Unassembled WGS sequence"/>
</dbReference>
<protein>
    <recommendedName>
        <fullName evidence="4">Peptidyl-prolyl cis-trans isomerase</fullName>
        <shortName evidence="4">PPIase</shortName>
        <ecNumber evidence="4">5.2.1.8</ecNumber>
    </recommendedName>
</protein>
<keyword evidence="3 4" id="KW-0413">Isomerase</keyword>